<sequence>MAAIAGDGGGEGPVGGSAQKLMASALSGLEASGGGGRARLGDEGLSGGSEPGMDPAAWPAGLLSAALAAAEASAGGARLPRRAAQRLLGAVRAACEAAARARAAGTGAPEGWPADASLQYVLACCRHGVAPAPALLAEAVAQAAAAPAGALTAAEAHRLLLVQPKRQFGRRQQRPAANGGSGAVAAAEADLGAVPAVLSTHLQPCLAELSAPQLARLLSAVAALGVTSPPPGFAAAAAEALRGRLVLLPKGRQLLAVLEQLLAWGHRPSADFMRSFYAAADLLLDTFSAVGCIELLGACWQAADPNRVFGRAPGAAAAAAAAGVLAPPTALVSAVLWSLEGRSISPAAAAEGLRLLGALRTRPSPALLAHWFDGAARSGALSEMPPQLLLAAAWGACVLRVAPPAVWVDALLEGMILPGRMALCAPATLAGLLRCLQRLGVAPAPAFCAAAAEAAAATAGGACAESISVTLACLASWGATPPAGAVRALALRAADAVADADGASAARLFAWWQAVRSCPEAERVLSSLAPEEIFSVDIAMWTGTLRHLPERPGGGRGTLPPAALAPLFVAAVHAAARDGVAPAAWLDRAWRGAAAAAAADDALTASEAAALLLAMLGQGLTVHFWDLRTAQALLRAGYRAREGAPSEAIEFLLAASDGITELVATSQHYAEDWAASCGSEAPGLPPASAEILKQAASAAAEAELAVAQAKYEQLAQQAGALMGDAADGAAWGTPAHMAQLLEAGVLEPPSMGVGGELRQLQLSLIDDVSAGWVRAGLDG</sequence>
<dbReference type="AlphaFoldDB" id="A0A0D2MUP6"/>
<reference evidence="2 3" key="1">
    <citation type="journal article" date="2013" name="BMC Genomics">
        <title>Reconstruction of the lipid metabolism for the microalga Monoraphidium neglectum from its genome sequence reveals characteristics suitable for biofuel production.</title>
        <authorList>
            <person name="Bogen C."/>
            <person name="Al-Dilaimi A."/>
            <person name="Albersmeier A."/>
            <person name="Wichmann J."/>
            <person name="Grundmann M."/>
            <person name="Rupp O."/>
            <person name="Lauersen K.J."/>
            <person name="Blifernez-Klassen O."/>
            <person name="Kalinowski J."/>
            <person name="Goesmann A."/>
            <person name="Mussgnug J.H."/>
            <person name="Kruse O."/>
        </authorList>
    </citation>
    <scope>NUCLEOTIDE SEQUENCE [LARGE SCALE GENOMIC DNA]</scope>
    <source>
        <strain evidence="2 3">SAG 48.87</strain>
    </source>
</reference>
<evidence type="ECO:0000256" key="1">
    <source>
        <dbReference type="SAM" id="MobiDB-lite"/>
    </source>
</evidence>
<feature type="region of interest" description="Disordered" evidence="1">
    <location>
        <begin position="31"/>
        <end position="53"/>
    </location>
</feature>
<dbReference type="GeneID" id="25742728"/>
<dbReference type="KEGG" id="mng:MNEG_9853"/>
<keyword evidence="3" id="KW-1185">Reference proteome</keyword>
<proteinExistence type="predicted"/>
<dbReference type="Proteomes" id="UP000054498">
    <property type="component" value="Unassembled WGS sequence"/>
</dbReference>
<evidence type="ECO:0000313" key="3">
    <source>
        <dbReference type="Proteomes" id="UP000054498"/>
    </source>
</evidence>
<feature type="compositionally biased region" description="Gly residues" evidence="1">
    <location>
        <begin position="31"/>
        <end position="50"/>
    </location>
</feature>
<accession>A0A0D2MUP6</accession>
<name>A0A0D2MUP6_9CHLO</name>
<dbReference type="EMBL" id="KK102308">
    <property type="protein sequence ID" value="KIY98110.1"/>
    <property type="molecule type" value="Genomic_DNA"/>
</dbReference>
<dbReference type="OrthoDB" id="10687132at2759"/>
<dbReference type="RefSeq" id="XP_013897130.1">
    <property type="nucleotide sequence ID" value="XM_014041676.1"/>
</dbReference>
<evidence type="ECO:0000313" key="2">
    <source>
        <dbReference type="EMBL" id="KIY98110.1"/>
    </source>
</evidence>
<organism evidence="2 3">
    <name type="scientific">Monoraphidium neglectum</name>
    <dbReference type="NCBI Taxonomy" id="145388"/>
    <lineage>
        <taxon>Eukaryota</taxon>
        <taxon>Viridiplantae</taxon>
        <taxon>Chlorophyta</taxon>
        <taxon>core chlorophytes</taxon>
        <taxon>Chlorophyceae</taxon>
        <taxon>CS clade</taxon>
        <taxon>Sphaeropleales</taxon>
        <taxon>Selenastraceae</taxon>
        <taxon>Monoraphidium</taxon>
    </lineage>
</organism>
<protein>
    <submittedName>
        <fullName evidence="2">Uncharacterized protein</fullName>
    </submittedName>
</protein>
<gene>
    <name evidence="2" type="ORF">MNEG_9853</name>
</gene>